<dbReference type="eggNOG" id="ENOG502ZNAU">
    <property type="taxonomic scope" value="Bacteria"/>
</dbReference>
<dbReference type="Proteomes" id="UP000005141">
    <property type="component" value="Unassembled WGS sequence"/>
</dbReference>
<reference evidence="1 2" key="1">
    <citation type="submission" date="2011-07" db="EMBL/GenBank/DDBJ databases">
        <title>The Genome Sequence of Prevotella oulorum F0390.</title>
        <authorList>
            <consortium name="The Broad Institute Genome Sequencing Platform"/>
            <consortium name="The Broad Institute Genome Sequencing Center for Infectious Disease"/>
            <person name="Earl A."/>
            <person name="Ward D."/>
            <person name="Feldgarden M."/>
            <person name="Gevers D."/>
            <person name="Izard J."/>
            <person name="Ganesan A."/>
            <person name="Baranova O.V."/>
            <person name="Blanton J.M."/>
            <person name="Tanner A.C."/>
            <person name="Dewhirst F.E."/>
            <person name="Young S.K."/>
            <person name="Zeng Q."/>
            <person name="Gargeya S."/>
            <person name="Fitzgerald M."/>
            <person name="Haas B."/>
            <person name="Abouelleil A."/>
            <person name="Alvarado L."/>
            <person name="Arachchi H.M."/>
            <person name="Berlin A."/>
            <person name="Brown A."/>
            <person name="Chapman S.B."/>
            <person name="Chen Z."/>
            <person name="Dunbar C."/>
            <person name="Freedman E."/>
            <person name="Gearin G."/>
            <person name="Gellesch M."/>
            <person name="Goldberg J."/>
            <person name="Griggs A."/>
            <person name="Gujja S."/>
            <person name="Heiman D."/>
            <person name="Howarth C."/>
            <person name="Larson L."/>
            <person name="Lui A."/>
            <person name="MacDonald P.J.P."/>
            <person name="Mehta T."/>
            <person name="Montmayeur A."/>
            <person name="Murphy C."/>
            <person name="Neiman D."/>
            <person name="Pearson M."/>
            <person name="Priest M."/>
            <person name="Roberts A."/>
            <person name="Saif S."/>
            <person name="Shea T."/>
            <person name="Shenoy N."/>
            <person name="Sisk P."/>
            <person name="Stolte C."/>
            <person name="Sykes S."/>
            <person name="Wortman J."/>
            <person name="Nusbaum C."/>
            <person name="Birren B."/>
        </authorList>
    </citation>
    <scope>NUCLEOTIDE SEQUENCE [LARGE SCALE GENOMIC DNA]</scope>
    <source>
        <strain evidence="1 2">F0390</strain>
    </source>
</reference>
<dbReference type="PATRIC" id="fig|702438.4.peg.798"/>
<sequence length="239" mass="25363">MNRFSFLAVALLTFGGTMQAQKNQKLVEPEFNNTYCLLTSDTTYAILPKENGTIKEHQNKVSKWAKIVGGVSQAAGAAGALVGIHGGSVGAAVAGIKTMGTAASVGSMADAADILAGANGMDIVFAGGKSSYNAPSGKAIRIVVKVGDNEADPMEIYRIVRFNCTKKERRIQWLSFSSSLLGTQEVENGGYINFSGHKYGDDSYLLTIPEQEAKPGEYGVFYMSIITATQIPVGTFSIK</sequence>
<dbReference type="EMBL" id="ADGI01000025">
    <property type="protein sequence ID" value="EGV33544.1"/>
    <property type="molecule type" value="Genomic_DNA"/>
</dbReference>
<dbReference type="AlphaFoldDB" id="G1WAD5"/>
<organism evidence="1 2">
    <name type="scientific">Segatella oulorum F0390</name>
    <dbReference type="NCBI Taxonomy" id="702438"/>
    <lineage>
        <taxon>Bacteria</taxon>
        <taxon>Pseudomonadati</taxon>
        <taxon>Bacteroidota</taxon>
        <taxon>Bacteroidia</taxon>
        <taxon>Bacteroidales</taxon>
        <taxon>Prevotellaceae</taxon>
        <taxon>Segatella</taxon>
    </lineage>
</organism>
<dbReference type="OrthoDB" id="1071341at2"/>
<keyword evidence="2" id="KW-1185">Reference proteome</keyword>
<accession>G1WAD5</accession>
<evidence type="ECO:0000313" key="1">
    <source>
        <dbReference type="EMBL" id="EGV33544.1"/>
    </source>
</evidence>
<protein>
    <submittedName>
        <fullName evidence="1">Uncharacterized protein</fullName>
    </submittedName>
</protein>
<proteinExistence type="predicted"/>
<name>G1WAD5_9BACT</name>
<dbReference type="RefSeq" id="WP_004379786.1">
    <property type="nucleotide sequence ID" value="NZ_JH114215.1"/>
</dbReference>
<gene>
    <name evidence="1" type="ORF">HMPREF9431_00780</name>
</gene>
<evidence type="ECO:0000313" key="2">
    <source>
        <dbReference type="Proteomes" id="UP000005141"/>
    </source>
</evidence>
<comment type="caution">
    <text evidence="1">The sequence shown here is derived from an EMBL/GenBank/DDBJ whole genome shotgun (WGS) entry which is preliminary data.</text>
</comment>
<dbReference type="HOGENOM" id="CLU_1160254_0_0_10"/>
<dbReference type="GeneID" id="95426994"/>